<evidence type="ECO:0000256" key="3">
    <source>
        <dbReference type="ARBA" id="ARBA00022692"/>
    </source>
</evidence>
<comment type="caution">
    <text evidence="8">The sequence shown here is derived from an EMBL/GenBank/DDBJ whole genome shotgun (WGS) entry which is preliminary data.</text>
</comment>
<evidence type="ECO:0000256" key="2">
    <source>
        <dbReference type="ARBA" id="ARBA00022475"/>
    </source>
</evidence>
<dbReference type="OrthoDB" id="9793824at2"/>
<keyword evidence="3 6" id="KW-0812">Transmembrane</keyword>
<protein>
    <submittedName>
        <fullName evidence="8">Putative RDD family membrane protein YckC</fullName>
    </submittedName>
</protein>
<comment type="subcellular location">
    <subcellularLocation>
        <location evidence="1">Cell membrane</location>
        <topology evidence="1">Multi-pass membrane protein</topology>
    </subcellularLocation>
</comment>
<reference evidence="8 9" key="1">
    <citation type="submission" date="2018-06" db="EMBL/GenBank/DDBJ databases">
        <title>Genomic Encyclopedia of Type Strains, Phase IV (KMG-IV): sequencing the most valuable type-strain genomes for metagenomic binning, comparative biology and taxonomic classification.</title>
        <authorList>
            <person name="Goeker M."/>
        </authorList>
    </citation>
    <scope>NUCLEOTIDE SEQUENCE [LARGE SCALE GENOMIC DNA]</scope>
    <source>
        <strain evidence="8 9">DSM 24032</strain>
    </source>
</reference>
<dbReference type="InterPro" id="IPR010432">
    <property type="entry name" value="RDD"/>
</dbReference>
<keyword evidence="5 6" id="KW-0472">Membrane</keyword>
<evidence type="ECO:0000313" key="9">
    <source>
        <dbReference type="Proteomes" id="UP000253083"/>
    </source>
</evidence>
<dbReference type="RefSeq" id="WP_113954499.1">
    <property type="nucleotide sequence ID" value="NZ_QNRT01000002.1"/>
</dbReference>
<keyword evidence="2" id="KW-1003">Cell membrane</keyword>
<evidence type="ECO:0000256" key="4">
    <source>
        <dbReference type="ARBA" id="ARBA00022989"/>
    </source>
</evidence>
<evidence type="ECO:0000256" key="1">
    <source>
        <dbReference type="ARBA" id="ARBA00004651"/>
    </source>
</evidence>
<feature type="transmembrane region" description="Helical" evidence="6">
    <location>
        <begin position="20"/>
        <end position="38"/>
    </location>
</feature>
<dbReference type="Proteomes" id="UP000253083">
    <property type="component" value="Unassembled WGS sequence"/>
</dbReference>
<dbReference type="EMBL" id="QNRT01000002">
    <property type="protein sequence ID" value="RBP51756.1"/>
    <property type="molecule type" value="Genomic_DNA"/>
</dbReference>
<dbReference type="PANTHER" id="PTHR36115:SF6">
    <property type="entry name" value="PROLINE-RICH ANTIGEN HOMOLOG"/>
    <property type="match status" value="1"/>
</dbReference>
<name>A0A395JLT1_9GAMM</name>
<evidence type="ECO:0000313" key="8">
    <source>
        <dbReference type="EMBL" id="RBP51756.1"/>
    </source>
</evidence>
<accession>A0A395JLT1</accession>
<sequence>MVNQETPVETGDMRATLLRLPAGLIDFAVVMLAIVAVNKLAIKLHWTSEMFAVEVIMLLCIPLGFFVYWACNIHLGKRLFGLRIVDAETGKKPSPFQYFRRCLPFALLVSLNVVFLIPLFAAKRNRGFQDMFAHTVVVRKTSA</sequence>
<dbReference type="PANTHER" id="PTHR36115">
    <property type="entry name" value="PROLINE-RICH ANTIGEN HOMOLOG-RELATED"/>
    <property type="match status" value="1"/>
</dbReference>
<feature type="domain" description="RDD" evidence="7">
    <location>
        <begin position="19"/>
        <end position="133"/>
    </location>
</feature>
<gene>
    <name evidence="8" type="ORF">DFR28_1021189</name>
</gene>
<keyword evidence="9" id="KW-1185">Reference proteome</keyword>
<dbReference type="InParanoid" id="A0A395JLT1"/>
<dbReference type="InterPro" id="IPR051791">
    <property type="entry name" value="Pra-immunoreactive"/>
</dbReference>
<organism evidence="8 9">
    <name type="scientific">Arenicella xantha</name>
    <dbReference type="NCBI Taxonomy" id="644221"/>
    <lineage>
        <taxon>Bacteria</taxon>
        <taxon>Pseudomonadati</taxon>
        <taxon>Pseudomonadota</taxon>
        <taxon>Gammaproteobacteria</taxon>
        <taxon>Arenicellales</taxon>
        <taxon>Arenicellaceae</taxon>
        <taxon>Arenicella</taxon>
    </lineage>
</organism>
<evidence type="ECO:0000256" key="6">
    <source>
        <dbReference type="SAM" id="Phobius"/>
    </source>
</evidence>
<dbReference type="GO" id="GO:0005886">
    <property type="term" value="C:plasma membrane"/>
    <property type="evidence" value="ECO:0007669"/>
    <property type="project" value="UniProtKB-SubCell"/>
</dbReference>
<proteinExistence type="predicted"/>
<keyword evidence="4 6" id="KW-1133">Transmembrane helix</keyword>
<feature type="transmembrane region" description="Helical" evidence="6">
    <location>
        <begin position="103"/>
        <end position="122"/>
    </location>
</feature>
<dbReference type="Pfam" id="PF06271">
    <property type="entry name" value="RDD"/>
    <property type="match status" value="1"/>
</dbReference>
<evidence type="ECO:0000256" key="5">
    <source>
        <dbReference type="ARBA" id="ARBA00023136"/>
    </source>
</evidence>
<dbReference type="AlphaFoldDB" id="A0A395JLT1"/>
<evidence type="ECO:0000259" key="7">
    <source>
        <dbReference type="Pfam" id="PF06271"/>
    </source>
</evidence>
<feature type="transmembrane region" description="Helical" evidence="6">
    <location>
        <begin position="50"/>
        <end position="70"/>
    </location>
</feature>